<dbReference type="InterPro" id="IPR036869">
    <property type="entry name" value="J_dom_sf"/>
</dbReference>
<name>A0A081BSL8_9BACT</name>
<dbReference type="STRING" id="1499966.U14_05684"/>
<evidence type="ECO:0000313" key="3">
    <source>
        <dbReference type="Proteomes" id="UP000030700"/>
    </source>
</evidence>
<dbReference type="InterPro" id="IPR001623">
    <property type="entry name" value="DnaJ_domain"/>
</dbReference>
<reference evidence="2" key="1">
    <citation type="journal article" date="2015" name="PeerJ">
        <title>First genomic representation of candidate bacterial phylum KSB3 points to enhanced environmental sensing as a trigger of wastewater bulking.</title>
        <authorList>
            <person name="Sekiguchi Y."/>
            <person name="Ohashi A."/>
            <person name="Parks D.H."/>
            <person name="Yamauchi T."/>
            <person name="Tyson G.W."/>
            <person name="Hugenholtz P."/>
        </authorList>
    </citation>
    <scope>NUCLEOTIDE SEQUENCE [LARGE SCALE GENOMIC DNA]</scope>
</reference>
<sequence length="153" mass="18092">MFDIDLKQKLRDLKRAEQRMRCRYLTMHPNAPLVWNAYFSTKSPAEAPTSIKYPFTHLCTLDRDARRRVFEEFMCAVFLQHAQEEGFAVIMTGLVYQPELLSFMGLPPYATPEEIKKRFRELAHQFHPDKGGDSEKMIRLLELYEQFSSKKRV</sequence>
<dbReference type="Pfam" id="PF00226">
    <property type="entry name" value="DnaJ"/>
    <property type="match status" value="1"/>
</dbReference>
<dbReference type="CDD" id="cd06257">
    <property type="entry name" value="DnaJ"/>
    <property type="match status" value="1"/>
</dbReference>
<keyword evidence="2" id="KW-0346">Stress response</keyword>
<dbReference type="HOGENOM" id="CLU_1674870_0_0_0"/>
<organism evidence="2">
    <name type="scientific">Candidatus Moduliflexus flocculans</name>
    <dbReference type="NCBI Taxonomy" id="1499966"/>
    <lineage>
        <taxon>Bacteria</taxon>
        <taxon>Candidatus Moduliflexota</taxon>
        <taxon>Candidatus Moduliflexia</taxon>
        <taxon>Candidatus Moduliflexales</taxon>
        <taxon>Candidatus Moduliflexaceae</taxon>
    </lineage>
</organism>
<protein>
    <submittedName>
        <fullName evidence="2">Heat shock protein DnaJ domain protein</fullName>
    </submittedName>
</protein>
<accession>A0A081BSL8</accession>
<feature type="domain" description="J" evidence="1">
    <location>
        <begin position="99"/>
        <end position="152"/>
    </location>
</feature>
<keyword evidence="3" id="KW-1185">Reference proteome</keyword>
<dbReference type="SMART" id="SM00271">
    <property type="entry name" value="DnaJ"/>
    <property type="match status" value="1"/>
</dbReference>
<dbReference type="EMBL" id="DF820461">
    <property type="protein sequence ID" value="GAK54399.1"/>
    <property type="molecule type" value="Genomic_DNA"/>
</dbReference>
<dbReference type="PROSITE" id="PS50076">
    <property type="entry name" value="DNAJ_2"/>
    <property type="match status" value="1"/>
</dbReference>
<dbReference type="AlphaFoldDB" id="A0A081BSL8"/>
<evidence type="ECO:0000259" key="1">
    <source>
        <dbReference type="PROSITE" id="PS50076"/>
    </source>
</evidence>
<proteinExistence type="predicted"/>
<dbReference type="Proteomes" id="UP000030700">
    <property type="component" value="Unassembled WGS sequence"/>
</dbReference>
<gene>
    <name evidence="2" type="ORF">U14_05684</name>
</gene>
<dbReference type="SUPFAM" id="SSF46565">
    <property type="entry name" value="Chaperone J-domain"/>
    <property type="match status" value="1"/>
</dbReference>
<dbReference type="Gene3D" id="1.10.287.110">
    <property type="entry name" value="DnaJ domain"/>
    <property type="match status" value="1"/>
</dbReference>
<evidence type="ECO:0000313" key="2">
    <source>
        <dbReference type="EMBL" id="GAK54399.1"/>
    </source>
</evidence>